<dbReference type="AlphaFoldDB" id="A0A1V9FFP6"/>
<gene>
    <name evidence="1" type="ORF">A3860_11025</name>
</gene>
<organism evidence="1 2">
    <name type="scientific">Niastella vici</name>
    <dbReference type="NCBI Taxonomy" id="1703345"/>
    <lineage>
        <taxon>Bacteria</taxon>
        <taxon>Pseudomonadati</taxon>
        <taxon>Bacteroidota</taxon>
        <taxon>Chitinophagia</taxon>
        <taxon>Chitinophagales</taxon>
        <taxon>Chitinophagaceae</taxon>
        <taxon>Niastella</taxon>
    </lineage>
</organism>
<protein>
    <submittedName>
        <fullName evidence="1">Uncharacterized protein</fullName>
    </submittedName>
</protein>
<dbReference type="Proteomes" id="UP000192796">
    <property type="component" value="Unassembled WGS sequence"/>
</dbReference>
<dbReference type="STRING" id="1703345.A3860_11025"/>
<keyword evidence="2" id="KW-1185">Reference proteome</keyword>
<sequence>MDLRCHICDSESFHTLVNYGSYYLQCSNCDTQNVATSFIAIGPQLTGKYDIIEVDDQINEIKKLATGKIANFITMISKEAYQGKIILLKRK</sequence>
<evidence type="ECO:0000313" key="2">
    <source>
        <dbReference type="Proteomes" id="UP000192796"/>
    </source>
</evidence>
<dbReference type="RefSeq" id="WP_081156056.1">
    <property type="nucleotide sequence ID" value="NZ_LVYD01000124.1"/>
</dbReference>
<comment type="caution">
    <text evidence="1">The sequence shown here is derived from an EMBL/GenBank/DDBJ whole genome shotgun (WGS) entry which is preliminary data.</text>
</comment>
<reference evidence="1 2" key="1">
    <citation type="submission" date="2016-03" db="EMBL/GenBank/DDBJ databases">
        <title>Niastella vici sp. nov., isolated from farmland soil.</title>
        <authorList>
            <person name="Chen L."/>
            <person name="Wang D."/>
            <person name="Yang S."/>
            <person name="Wang G."/>
        </authorList>
    </citation>
    <scope>NUCLEOTIDE SEQUENCE [LARGE SCALE GENOMIC DNA]</scope>
    <source>
        <strain evidence="1 2">DJ57</strain>
    </source>
</reference>
<evidence type="ECO:0000313" key="1">
    <source>
        <dbReference type="EMBL" id="OQP57091.1"/>
    </source>
</evidence>
<name>A0A1V9FFP6_9BACT</name>
<dbReference type="EMBL" id="LVYD01000124">
    <property type="protein sequence ID" value="OQP57091.1"/>
    <property type="molecule type" value="Genomic_DNA"/>
</dbReference>
<proteinExistence type="predicted"/>
<accession>A0A1V9FFP6</accession>